<gene>
    <name evidence="2" type="ORF">NZH93_38305</name>
</gene>
<dbReference type="InterPro" id="IPR003593">
    <property type="entry name" value="AAA+_ATPase"/>
</dbReference>
<dbReference type="PANTHER" id="PTHR37291:SF1">
    <property type="entry name" value="TYPE IV METHYL-DIRECTED RESTRICTION ENZYME ECOKMCRB SUBUNIT"/>
    <property type="match status" value="1"/>
</dbReference>
<dbReference type="Gene3D" id="3.40.50.300">
    <property type="entry name" value="P-loop containing nucleotide triphosphate hydrolases"/>
    <property type="match status" value="1"/>
</dbReference>
<accession>A0A9X2VTX1</accession>
<evidence type="ECO:0000259" key="1">
    <source>
        <dbReference type="SMART" id="SM00382"/>
    </source>
</evidence>
<dbReference type="PANTHER" id="PTHR37291">
    <property type="entry name" value="5-METHYLCYTOSINE-SPECIFIC RESTRICTION ENZYME B"/>
    <property type="match status" value="1"/>
</dbReference>
<evidence type="ECO:0000313" key="2">
    <source>
        <dbReference type="EMBL" id="MCS7482733.1"/>
    </source>
</evidence>
<dbReference type="Pfam" id="PF07728">
    <property type="entry name" value="AAA_5"/>
    <property type="match status" value="1"/>
</dbReference>
<comment type="caution">
    <text evidence="2">The sequence shown here is derived from an EMBL/GenBank/DDBJ whole genome shotgun (WGS) entry which is preliminary data.</text>
</comment>
<dbReference type="Proteomes" id="UP001141259">
    <property type="component" value="Unassembled WGS sequence"/>
</dbReference>
<dbReference type="GO" id="GO:0016887">
    <property type="term" value="F:ATP hydrolysis activity"/>
    <property type="evidence" value="ECO:0007669"/>
    <property type="project" value="InterPro"/>
</dbReference>
<dbReference type="InterPro" id="IPR027417">
    <property type="entry name" value="P-loop_NTPase"/>
</dbReference>
<keyword evidence="3" id="KW-1185">Reference proteome</keyword>
<dbReference type="RefSeq" id="WP_259628198.1">
    <property type="nucleotide sequence ID" value="NZ_JANYMP010000026.1"/>
</dbReference>
<sequence length="665" mass="74396">MPGLDELNSTLDTYDKPDVRKRLEQAEAERQAVLSRFPLEDWPDLTLDRYALGTSTTDAYCRLIEYSTPYLGSIKGGSASKHIIYQRRSDGEWYRAGALADLEIGEAWSRLRSQFVDAFQAAGEDRLDDLDELTALHHGQSLVSKSIATYVPDALLPIYSAHHLRKFIVLFGGDPQPGALSWQLNRQLKDLVSAHPVVGSWLPLEVARFLYTHLDPRQRSEMIVKIAPGRNAQYWQECLSAGVIRVGWDDLGDLSQYADVDELSTAMARHYPDKGAQSQRTTAKKLIKYFRDLVPGDKVVANQGTSTVLAVGTVTDEGYRFDEAQEAYRHTVSVDWDTSYQQHLDKAVGGWTQTFSPVKAALWDELRNTTTPQTAVETVTEDVQRVHDLLERKLQVVLHGPPGTGKTRLAMAAARALGAKTVRLTTFHPSYGYEDFVEGYKPVEATQQGLVLKLTDGVFVRLCKEAVESPDRKHVLVIDEINRADLARVLGELVTLLEKDKRGTPVFLSTSGREFRIPKNVYVIGTMNTADRSVAHIDAAIRRRFGFLEVRPDPDALDGVVSALDLGAFLTALNERVRKHLGVAHEIGHAFFMNDDKPVDNETELHSMFFHDVVPLLVDYVIDDHGLLREILGDGVFQEEMSPDDLVRALTKEFKTEVDRDAATS</sequence>
<dbReference type="InterPro" id="IPR052934">
    <property type="entry name" value="Methyl-DNA_Rec/Restrict_Enz"/>
</dbReference>
<dbReference type="EMBL" id="JANYMP010000026">
    <property type="protein sequence ID" value="MCS7482733.1"/>
    <property type="molecule type" value="Genomic_DNA"/>
</dbReference>
<evidence type="ECO:0000313" key="3">
    <source>
        <dbReference type="Proteomes" id="UP001141259"/>
    </source>
</evidence>
<dbReference type="AlphaFoldDB" id="A0A9X2VTX1"/>
<dbReference type="SUPFAM" id="SSF52540">
    <property type="entry name" value="P-loop containing nucleoside triphosphate hydrolases"/>
    <property type="match status" value="1"/>
</dbReference>
<feature type="domain" description="AAA+ ATPase" evidence="1">
    <location>
        <begin position="392"/>
        <end position="555"/>
    </location>
</feature>
<proteinExistence type="predicted"/>
<name>A0A9X2VTX1_9PSEU</name>
<organism evidence="2 3">
    <name type="scientific">Umezawaea endophytica</name>
    <dbReference type="NCBI Taxonomy" id="1654476"/>
    <lineage>
        <taxon>Bacteria</taxon>
        <taxon>Bacillati</taxon>
        <taxon>Actinomycetota</taxon>
        <taxon>Actinomycetes</taxon>
        <taxon>Pseudonocardiales</taxon>
        <taxon>Pseudonocardiaceae</taxon>
        <taxon>Umezawaea</taxon>
    </lineage>
</organism>
<dbReference type="InterPro" id="IPR011704">
    <property type="entry name" value="ATPase_dyneun-rel_AAA"/>
</dbReference>
<dbReference type="SMART" id="SM00382">
    <property type="entry name" value="AAA"/>
    <property type="match status" value="1"/>
</dbReference>
<dbReference type="GO" id="GO:0005524">
    <property type="term" value="F:ATP binding"/>
    <property type="evidence" value="ECO:0007669"/>
    <property type="project" value="InterPro"/>
</dbReference>
<reference evidence="2" key="1">
    <citation type="submission" date="2022-08" db="EMBL/GenBank/DDBJ databases">
        <authorList>
            <person name="Tistechok S."/>
            <person name="Samborskyy M."/>
            <person name="Roman I."/>
        </authorList>
    </citation>
    <scope>NUCLEOTIDE SEQUENCE</scope>
    <source>
        <strain evidence="2">DSM 103496</strain>
    </source>
</reference>
<protein>
    <submittedName>
        <fullName evidence="2">AAA family ATPase</fullName>
    </submittedName>
</protein>